<organism evidence="1 2">
    <name type="scientific">Caballeronia sordidicola</name>
    <name type="common">Burkholderia sordidicola</name>
    <dbReference type="NCBI Taxonomy" id="196367"/>
    <lineage>
        <taxon>Bacteria</taxon>
        <taxon>Pseudomonadati</taxon>
        <taxon>Pseudomonadota</taxon>
        <taxon>Betaproteobacteria</taxon>
        <taxon>Burkholderiales</taxon>
        <taxon>Burkholderiaceae</taxon>
        <taxon>Caballeronia</taxon>
    </lineage>
</organism>
<accession>A0A226WUR1</accession>
<dbReference type="AlphaFoldDB" id="A0A226WUR1"/>
<proteinExistence type="predicted"/>
<evidence type="ECO:0000313" key="2">
    <source>
        <dbReference type="Proteomes" id="UP000214720"/>
    </source>
</evidence>
<comment type="caution">
    <text evidence="1">The sequence shown here is derived from an EMBL/GenBank/DDBJ whole genome shotgun (WGS) entry which is preliminary data.</text>
</comment>
<evidence type="ECO:0000313" key="1">
    <source>
        <dbReference type="EMBL" id="OXC74925.1"/>
    </source>
</evidence>
<gene>
    <name evidence="1" type="ORF">BSU04_29425</name>
</gene>
<dbReference type="EMBL" id="MTHB01000198">
    <property type="protein sequence ID" value="OXC74925.1"/>
    <property type="molecule type" value="Genomic_DNA"/>
</dbReference>
<name>A0A226WUR1_CABSO</name>
<protein>
    <submittedName>
        <fullName evidence="1">Uncharacterized protein</fullName>
    </submittedName>
</protein>
<dbReference type="Proteomes" id="UP000214720">
    <property type="component" value="Unassembled WGS sequence"/>
</dbReference>
<sequence>MGMAYPFSFERRTHWRGGLDPAALGAGGKQHAGRAVLTLLGTLRQSLPVLWRRFTRELGAVLSGGIAPLLGKYLVGLSGGAF</sequence>
<reference evidence="2" key="1">
    <citation type="submission" date="2017-01" db="EMBL/GenBank/DDBJ databases">
        <title>Genome Analysis of Deinococcus marmoris KOPRI26562.</title>
        <authorList>
            <person name="Kim J.H."/>
            <person name="Oh H.-M."/>
        </authorList>
    </citation>
    <scope>NUCLEOTIDE SEQUENCE [LARGE SCALE GENOMIC DNA]</scope>
    <source>
        <strain evidence="2">PAMC 26633</strain>
    </source>
</reference>